<sequence length="436" mass="50219">MNYVIIHILQKEKEERMAIYLVQGLLSIVTLIKRRDNFIRYTADITMLYFLSYLCAGSFDMSLSLYAVFLIAGIGKLQKISLGGIITGILICLYAGVGIVYQDAYMTLATVVTRYAYIIIYICMIFSEKIKRTKKVSADDYRYMVRSGLLTEMLIVIVVWMKDGIGARVVTNHQPIGGGIVLGISLVVGICYRQHLFRAGEMLLYDGISMILIILSGTRGYMIIFAMIMAVTMIIYFMDIPDYGNRMLQRIGVIFFVAAIVILWICIFDHGKTFELILRLDESLGYRENENLYVKELMKRIPWYRKWFGWGFGRSAAGTKEALTAAGLASWNRRYMFGKLLQRTIFHNYWYTILFKQGISGLIVMILFYARMVKRICQDIKDRWIRYFLLMMAAGTVISLTFRITATCSILEMLLVAYFIRQMEEDNGEGEKENAE</sequence>
<dbReference type="Proteomes" id="UP000095439">
    <property type="component" value="Unassembled WGS sequence"/>
</dbReference>
<feature type="transmembrane region" description="Helical" evidence="1">
    <location>
        <begin position="173"/>
        <end position="192"/>
    </location>
</feature>
<keyword evidence="2" id="KW-0436">Ligase</keyword>
<feature type="transmembrane region" description="Helical" evidence="1">
    <location>
        <begin position="107"/>
        <end position="127"/>
    </location>
</feature>
<gene>
    <name evidence="2" type="ORF">ERS852423_00826</name>
</gene>
<feature type="transmembrane region" description="Helical" evidence="1">
    <location>
        <begin position="251"/>
        <end position="271"/>
    </location>
</feature>
<reference evidence="2 3" key="1">
    <citation type="submission" date="2015-09" db="EMBL/GenBank/DDBJ databases">
        <authorList>
            <consortium name="Pathogen Informatics"/>
        </authorList>
    </citation>
    <scope>NUCLEOTIDE SEQUENCE [LARGE SCALE GENOMIC DNA]</scope>
    <source>
        <strain evidence="2 3">2789STDY5608866</strain>
    </source>
</reference>
<organism evidence="2 3">
    <name type="scientific">Dorea longicatena</name>
    <dbReference type="NCBI Taxonomy" id="88431"/>
    <lineage>
        <taxon>Bacteria</taxon>
        <taxon>Bacillati</taxon>
        <taxon>Bacillota</taxon>
        <taxon>Clostridia</taxon>
        <taxon>Lachnospirales</taxon>
        <taxon>Lachnospiraceae</taxon>
        <taxon>Dorea</taxon>
    </lineage>
</organism>
<feature type="transmembrane region" description="Helical" evidence="1">
    <location>
        <begin position="389"/>
        <end position="420"/>
    </location>
</feature>
<accession>A0A173XYC7</accession>
<feature type="transmembrane region" description="Helical" evidence="1">
    <location>
        <begin position="17"/>
        <end position="35"/>
    </location>
</feature>
<keyword evidence="1" id="KW-0812">Transmembrane</keyword>
<proteinExistence type="predicted"/>
<protein>
    <submittedName>
        <fullName evidence="2">Lipid A core-O-antigen ligase and related enzymes</fullName>
    </submittedName>
</protein>
<name>A0A173XYC7_9FIRM</name>
<evidence type="ECO:0000313" key="2">
    <source>
        <dbReference type="EMBL" id="CUN55448.1"/>
    </source>
</evidence>
<keyword evidence="1" id="KW-1133">Transmembrane helix</keyword>
<evidence type="ECO:0000256" key="1">
    <source>
        <dbReference type="SAM" id="Phobius"/>
    </source>
</evidence>
<evidence type="ECO:0000313" key="3">
    <source>
        <dbReference type="Proteomes" id="UP000095439"/>
    </source>
</evidence>
<feature type="transmembrane region" description="Helical" evidence="1">
    <location>
        <begin position="349"/>
        <end position="369"/>
    </location>
</feature>
<dbReference type="EMBL" id="CYYY01000002">
    <property type="protein sequence ID" value="CUN55448.1"/>
    <property type="molecule type" value="Genomic_DNA"/>
</dbReference>
<dbReference type="AlphaFoldDB" id="A0A173XYC7"/>
<dbReference type="GO" id="GO:0016874">
    <property type="term" value="F:ligase activity"/>
    <property type="evidence" value="ECO:0007669"/>
    <property type="project" value="UniProtKB-KW"/>
</dbReference>
<feature type="transmembrane region" description="Helical" evidence="1">
    <location>
        <begin position="47"/>
        <end position="73"/>
    </location>
</feature>
<feature type="transmembrane region" description="Helical" evidence="1">
    <location>
        <begin position="143"/>
        <end position="161"/>
    </location>
</feature>
<keyword evidence="1" id="KW-0472">Membrane</keyword>
<feature type="transmembrane region" description="Helical" evidence="1">
    <location>
        <begin position="80"/>
        <end position="101"/>
    </location>
</feature>